<dbReference type="Proteomes" id="UP000224634">
    <property type="component" value="Unassembled WGS sequence"/>
</dbReference>
<proteinExistence type="predicted"/>
<evidence type="ECO:0000313" key="2">
    <source>
        <dbReference type="EMBL" id="PGH21348.1"/>
    </source>
</evidence>
<evidence type="ECO:0000313" key="3">
    <source>
        <dbReference type="Proteomes" id="UP000224634"/>
    </source>
</evidence>
<organism evidence="2 3">
    <name type="scientific">Polytolypa hystricis (strain UAMH7299)</name>
    <dbReference type="NCBI Taxonomy" id="1447883"/>
    <lineage>
        <taxon>Eukaryota</taxon>
        <taxon>Fungi</taxon>
        <taxon>Dikarya</taxon>
        <taxon>Ascomycota</taxon>
        <taxon>Pezizomycotina</taxon>
        <taxon>Eurotiomycetes</taxon>
        <taxon>Eurotiomycetidae</taxon>
        <taxon>Onygenales</taxon>
        <taxon>Onygenales incertae sedis</taxon>
        <taxon>Polytolypa</taxon>
    </lineage>
</organism>
<accession>A0A2B7YKI6</accession>
<sequence length="290" mass="32961">MMYATFLTLLCFLAIGQGYILDSSCTKDTKTKDAITENLERAFATARIARDALNRRPWKPEDDGPLMELAKWIFKEDGQAKPIAAHIDPPLSPMEKNSADKRNNLDKLRDVYDGILKMEKRLNGGESGQVVSLSNRFVKSRTVRNRVWDRTRKMFFFFTHKDMFKCSTPLLMAWTSPPPKNYEPYTMQICPDYLTEVMGSKIRSTARFKKLGWTGIPLLVGLNTAMDFASMFDNTLLHELCHTEAAGDLDDTGRDSIAYFALGARIILTQKYKPEKDGNISEMQTSDGRT</sequence>
<keyword evidence="1" id="KW-0732">Signal</keyword>
<dbReference type="AlphaFoldDB" id="A0A2B7YKI6"/>
<protein>
    <recommendedName>
        <fullName evidence="4">Lysine-specific metallo-endopeptidase domain-containing protein</fullName>
    </recommendedName>
</protein>
<keyword evidence="3" id="KW-1185">Reference proteome</keyword>
<feature type="signal peptide" evidence="1">
    <location>
        <begin position="1"/>
        <end position="18"/>
    </location>
</feature>
<comment type="caution">
    <text evidence="2">The sequence shown here is derived from an EMBL/GenBank/DDBJ whole genome shotgun (WGS) entry which is preliminary data.</text>
</comment>
<name>A0A2B7YKI6_POLH7</name>
<reference evidence="2 3" key="1">
    <citation type="submission" date="2017-10" db="EMBL/GenBank/DDBJ databases">
        <title>Comparative genomics in systemic dimorphic fungi from Ajellomycetaceae.</title>
        <authorList>
            <person name="Munoz J.F."/>
            <person name="Mcewen J.G."/>
            <person name="Clay O.K."/>
            <person name="Cuomo C.A."/>
        </authorList>
    </citation>
    <scope>NUCLEOTIDE SEQUENCE [LARGE SCALE GENOMIC DNA]</scope>
    <source>
        <strain evidence="2 3">UAMH7299</strain>
    </source>
</reference>
<feature type="chain" id="PRO_5013083809" description="Lysine-specific metallo-endopeptidase domain-containing protein" evidence="1">
    <location>
        <begin position="19"/>
        <end position="290"/>
    </location>
</feature>
<evidence type="ECO:0008006" key="4">
    <source>
        <dbReference type="Google" id="ProtNLM"/>
    </source>
</evidence>
<dbReference type="EMBL" id="PDNA01000037">
    <property type="protein sequence ID" value="PGH21348.1"/>
    <property type="molecule type" value="Genomic_DNA"/>
</dbReference>
<evidence type="ECO:0000256" key="1">
    <source>
        <dbReference type="SAM" id="SignalP"/>
    </source>
</evidence>
<dbReference type="STRING" id="1447883.A0A2B7YKI6"/>
<dbReference type="OrthoDB" id="4526765at2759"/>
<gene>
    <name evidence="2" type="ORF">AJ80_03399</name>
</gene>